<dbReference type="EMBL" id="CABPRJ010000046">
    <property type="protein sequence ID" value="VVC26787.1"/>
    <property type="molecule type" value="Genomic_DNA"/>
</dbReference>
<dbReference type="Pfam" id="PF05686">
    <property type="entry name" value="Glyco_transf_90"/>
    <property type="match status" value="1"/>
</dbReference>
<dbReference type="GO" id="GO:0046527">
    <property type="term" value="F:glucosyltransferase activity"/>
    <property type="evidence" value="ECO:0007669"/>
    <property type="project" value="TreeGrafter"/>
</dbReference>
<keyword evidence="6" id="KW-1185">Reference proteome</keyword>
<dbReference type="InterPro" id="IPR013783">
    <property type="entry name" value="Ig-like_fold"/>
</dbReference>
<dbReference type="PANTHER" id="PTHR12203">
    <property type="entry name" value="KDEL LYS-ASP-GLU-LEU CONTAINING - RELATED"/>
    <property type="match status" value="1"/>
</dbReference>
<evidence type="ECO:0000313" key="5">
    <source>
        <dbReference type="EMBL" id="VVC26787.1"/>
    </source>
</evidence>
<evidence type="ECO:0000313" key="6">
    <source>
        <dbReference type="Proteomes" id="UP000325440"/>
    </source>
</evidence>
<evidence type="ECO:0000256" key="3">
    <source>
        <dbReference type="SAM" id="SignalP"/>
    </source>
</evidence>
<feature type="signal peptide" evidence="3">
    <location>
        <begin position="1"/>
        <end position="22"/>
    </location>
</feature>
<dbReference type="GO" id="GO:0005788">
    <property type="term" value="C:endoplasmic reticulum lumen"/>
    <property type="evidence" value="ECO:0007669"/>
    <property type="project" value="UniProtKB-SubCell"/>
</dbReference>
<proteinExistence type="predicted"/>
<dbReference type="Gene3D" id="2.60.40.10">
    <property type="entry name" value="Immunoglobulins"/>
    <property type="match status" value="1"/>
</dbReference>
<name>A0A5E4M471_9HEMI</name>
<gene>
    <name evidence="5" type="ORF">CINCED_3A000861</name>
</gene>
<comment type="function">
    <text evidence="2">Protein O-glucosyltransferase. Catalyzes the reaction that attaches glucose through an O-glycosidic linkage to a conserved serine residue found in the consensus sequence C-X-S-X-[PA]-C in epidermal growth factor-like repeats. Regulates Notch signaling by glucosylating Notch in the ER, glucosylation is required for the correct folding and cleavage of Notch.</text>
</comment>
<sequence length="489" mass="57106">MNYNGVLLAFLFLVIKLNGLLCANTTVWGVGLNPVVVLPARYFYVKYNEKITNIKNFNILINGKTKVGNNCRIWTNILDRKDSSFIVRYKLYEICYEFNILVEDTKAHRKHVNNYYKGPIYPDDCSCKKMSISSWLANAECKTDIIQINSDLGQFKQIDFNKAIIKMIRLFQKNPHSISVCQYVVKNNLIFRKCYGDYTGFKLFMDNLLLSLSRKVFLPDMEFFVNLGDWPLSSLQNKMPIFSWCGSNFSADIIMPTYDITESSIENMGRVSLDMLSVQGNIDKTWSKKIQKAFWMGRDSSKHRLHLVDISKSQPHLINASITNFFFYKELKQKYGSGKKPISFFKFFDYKYQINVDGTVAAYRFPYLLVGDSLVFKQESDYYEHFYNELIPWVHYVPIKRNLDNLVELVNVMIESDRTARIISLNGQKYARDNLAPHNILGYYLVLFQKYSRLLVSTIEVREDMEEVKDAIPPEHCDCENSLHFKMEL</sequence>
<keyword evidence="3" id="KW-0732">Signal</keyword>
<reference evidence="5 6" key="1">
    <citation type="submission" date="2019-08" db="EMBL/GenBank/DDBJ databases">
        <authorList>
            <person name="Alioto T."/>
            <person name="Alioto T."/>
            <person name="Gomez Garrido J."/>
        </authorList>
    </citation>
    <scope>NUCLEOTIDE SEQUENCE [LARGE SCALE GENOMIC DNA]</scope>
</reference>
<dbReference type="InterPro" id="IPR051091">
    <property type="entry name" value="O-Glucosyltr/Glycosyltrsf_90"/>
</dbReference>
<dbReference type="AlphaFoldDB" id="A0A5E4M471"/>
<dbReference type="Proteomes" id="UP000325440">
    <property type="component" value="Unassembled WGS sequence"/>
</dbReference>
<dbReference type="OrthoDB" id="541052at2759"/>
<dbReference type="PANTHER" id="PTHR12203:SF122">
    <property type="entry name" value="GLYCOSYL TRANSFERASE CAP10 DOMAIN-CONTAINING PROTEIN"/>
    <property type="match status" value="1"/>
</dbReference>
<dbReference type="SMART" id="SM00672">
    <property type="entry name" value="CAP10"/>
    <property type="match status" value="1"/>
</dbReference>
<feature type="domain" description="Glycosyl transferase CAP10" evidence="4">
    <location>
        <begin position="217"/>
        <end position="458"/>
    </location>
</feature>
<evidence type="ECO:0000256" key="1">
    <source>
        <dbReference type="ARBA" id="ARBA00004319"/>
    </source>
</evidence>
<evidence type="ECO:0000259" key="4">
    <source>
        <dbReference type="SMART" id="SM00672"/>
    </source>
</evidence>
<protein>
    <submittedName>
        <fullName evidence="5">Lipopolysaccharide-modifying protein</fullName>
    </submittedName>
</protein>
<dbReference type="InterPro" id="IPR006598">
    <property type="entry name" value="CAP10"/>
</dbReference>
<organism evidence="5 6">
    <name type="scientific">Cinara cedri</name>
    <dbReference type="NCBI Taxonomy" id="506608"/>
    <lineage>
        <taxon>Eukaryota</taxon>
        <taxon>Metazoa</taxon>
        <taxon>Ecdysozoa</taxon>
        <taxon>Arthropoda</taxon>
        <taxon>Hexapoda</taxon>
        <taxon>Insecta</taxon>
        <taxon>Pterygota</taxon>
        <taxon>Neoptera</taxon>
        <taxon>Paraneoptera</taxon>
        <taxon>Hemiptera</taxon>
        <taxon>Sternorrhyncha</taxon>
        <taxon>Aphidomorpha</taxon>
        <taxon>Aphidoidea</taxon>
        <taxon>Aphididae</taxon>
        <taxon>Lachninae</taxon>
        <taxon>Cinara</taxon>
    </lineage>
</organism>
<feature type="chain" id="PRO_5022841285" evidence="3">
    <location>
        <begin position="23"/>
        <end position="489"/>
    </location>
</feature>
<comment type="subcellular location">
    <subcellularLocation>
        <location evidence="1">Endoplasmic reticulum lumen</location>
    </subcellularLocation>
</comment>
<evidence type="ECO:0000256" key="2">
    <source>
        <dbReference type="ARBA" id="ARBA00045690"/>
    </source>
</evidence>
<accession>A0A5E4M471</accession>